<feature type="binding site" evidence="2">
    <location>
        <position position="125"/>
    </location>
    <ligand>
        <name>Mg(2+)</name>
        <dbReference type="ChEBI" id="CHEBI:18420"/>
        <label>1</label>
    </ligand>
</feature>
<feature type="binding site" evidence="2">
    <location>
        <position position="48"/>
    </location>
    <ligand>
        <name>Mg(2+)</name>
        <dbReference type="ChEBI" id="CHEBI:18420"/>
        <label>4</label>
    </ligand>
</feature>
<dbReference type="InterPro" id="IPR036921">
    <property type="entry name" value="PurM-like_N_sf"/>
</dbReference>
<organism evidence="5 6">
    <name type="scientific">Alkanindiges illinoisensis</name>
    <dbReference type="NCBI Taxonomy" id="197183"/>
    <lineage>
        <taxon>Bacteria</taxon>
        <taxon>Pseudomonadati</taxon>
        <taxon>Pseudomonadota</taxon>
        <taxon>Gammaproteobacteria</taxon>
        <taxon>Moraxellales</taxon>
        <taxon>Moraxellaceae</taxon>
        <taxon>Alkanindiges</taxon>
    </lineage>
</organism>
<comment type="similarity">
    <text evidence="2">Belongs to the thiamine-monophosphate kinase family.</text>
</comment>
<keyword evidence="2" id="KW-0067">ATP-binding</keyword>
<dbReference type="GO" id="GO:0009030">
    <property type="term" value="F:thiamine-phosphate kinase activity"/>
    <property type="evidence" value="ECO:0007669"/>
    <property type="project" value="UniProtKB-UniRule"/>
</dbReference>
<dbReference type="InterPro" id="IPR006283">
    <property type="entry name" value="ThiL-like"/>
</dbReference>
<feature type="binding site" evidence="2">
    <location>
        <position position="49"/>
    </location>
    <ligand>
        <name>Mg(2+)</name>
        <dbReference type="ChEBI" id="CHEBI:18420"/>
        <label>1</label>
    </ligand>
</feature>
<evidence type="ECO:0000313" key="5">
    <source>
        <dbReference type="EMBL" id="TEU25565.1"/>
    </source>
</evidence>
<evidence type="ECO:0000256" key="2">
    <source>
        <dbReference type="HAMAP-Rule" id="MF_02128"/>
    </source>
</evidence>
<keyword evidence="1 2" id="KW-0784">Thiamine biosynthesis</keyword>
<dbReference type="STRING" id="1120977.GCA_000619845_02135"/>
<reference evidence="5 6" key="1">
    <citation type="submission" date="2019-03" db="EMBL/GenBank/DDBJ databases">
        <title>Alkanindiges illinoisensis: a potential pathogenic isolated from ascites of a gastric cancer patient with abdominal metastasis.</title>
        <authorList>
            <person name="Hu X."/>
            <person name="Yang B."/>
            <person name="Yan X."/>
            <person name="Lin L."/>
            <person name="Zhao H."/>
            <person name="Zhou F."/>
            <person name="Su B."/>
            <person name="Chen J."/>
            <person name="Rui Y."/>
            <person name="Wang Q."/>
            <person name="Zheng L."/>
        </authorList>
    </citation>
    <scope>NUCLEOTIDE SEQUENCE [LARGE SCALE GENOMIC DNA]</scope>
    <source>
        <strain evidence="5 6">NFYY 23406</strain>
    </source>
</reference>
<feature type="binding site" evidence="2">
    <location>
        <position position="78"/>
    </location>
    <ligand>
        <name>Mg(2+)</name>
        <dbReference type="ChEBI" id="CHEBI:18420"/>
        <label>3</label>
    </ligand>
</feature>
<dbReference type="PIRSF" id="PIRSF005303">
    <property type="entry name" value="Thiam_monoph_kin"/>
    <property type="match status" value="1"/>
</dbReference>
<dbReference type="GO" id="GO:0009228">
    <property type="term" value="P:thiamine biosynthetic process"/>
    <property type="evidence" value="ECO:0007669"/>
    <property type="project" value="UniProtKB-KW"/>
</dbReference>
<dbReference type="GO" id="GO:0000287">
    <property type="term" value="F:magnesium ion binding"/>
    <property type="evidence" value="ECO:0007669"/>
    <property type="project" value="UniProtKB-UniRule"/>
</dbReference>
<protein>
    <recommendedName>
        <fullName evidence="2">Thiamine-monophosphate kinase</fullName>
        <shortName evidence="2">TMP kinase</shortName>
        <shortName evidence="2">Thiamine-phosphate kinase</shortName>
        <ecNumber evidence="2">2.7.4.16</ecNumber>
    </recommendedName>
</protein>
<feature type="binding site" evidence="2">
    <location>
        <position position="309"/>
    </location>
    <ligand>
        <name>substrate</name>
    </ligand>
</feature>
<feature type="binding site" evidence="2">
    <location>
        <position position="255"/>
    </location>
    <ligand>
        <name>substrate</name>
    </ligand>
</feature>
<feature type="domain" description="PurM-like N-terminal" evidence="3">
    <location>
        <begin position="31"/>
        <end position="142"/>
    </location>
</feature>
<feature type="binding site" evidence="2">
    <location>
        <position position="50"/>
    </location>
    <ligand>
        <name>Mg(2+)</name>
        <dbReference type="ChEBI" id="CHEBI:18420"/>
        <label>1</label>
    </ligand>
</feature>
<dbReference type="EC" id="2.7.4.16" evidence="2"/>
<comment type="miscellaneous">
    <text evidence="2">Reaction mechanism of ThiL seems to utilize a direct, inline transfer of the gamma-phosphate of ATP to TMP rather than a phosphorylated enzyme intermediate.</text>
</comment>
<feature type="binding site" evidence="2">
    <location>
        <position position="78"/>
    </location>
    <ligand>
        <name>Mg(2+)</name>
        <dbReference type="ChEBI" id="CHEBI:18420"/>
        <label>2</label>
    </ligand>
</feature>
<proteinExistence type="inferred from homology"/>
<dbReference type="GO" id="GO:0005524">
    <property type="term" value="F:ATP binding"/>
    <property type="evidence" value="ECO:0007669"/>
    <property type="project" value="UniProtKB-UniRule"/>
</dbReference>
<feature type="binding site" evidence="2">
    <location>
        <position position="150"/>
    </location>
    <ligand>
        <name>ATP</name>
        <dbReference type="ChEBI" id="CHEBI:30616"/>
    </ligand>
</feature>
<dbReference type="Proteomes" id="UP000297834">
    <property type="component" value="Unassembled WGS sequence"/>
</dbReference>
<dbReference type="UniPathway" id="UPA00060">
    <property type="reaction ID" value="UER00142"/>
</dbReference>
<sequence>MNEFALIQQYFKHTALAASNDPASSVVLGIGDDAALIQPPAGQQLVITSDTLVAGRHFPVDTVAHAIGWKAAAVNLSDIAAMGARPFAVLMAISLPEVDQDWLAQFSHGFFACCAPEQVQLIGGDTTQSSVLSMTVTALGWVEPGKAIRRDGAKPGDLIVVSNTLGDAAYALQHPGSELQERLDYPQPRNLLGMALNGYAHSMLDISDGLAQDLGHILTASRVGAALHLEQLPLSATLQQLPREQAWQLALTGGDDYELCFTIAPERFKQFCQHYAGQFQLQVIGQIIASPGLTLWYQQQPYTMNLQGYQHFD</sequence>
<comment type="caution">
    <text evidence="5">The sequence shown here is derived from an EMBL/GenBank/DDBJ whole genome shotgun (WGS) entry which is preliminary data.</text>
</comment>
<dbReference type="Pfam" id="PF02769">
    <property type="entry name" value="AIRS_C"/>
    <property type="match status" value="1"/>
</dbReference>
<gene>
    <name evidence="2 5" type="primary">thiL</name>
    <name evidence="5" type="ORF">E2B99_09380</name>
</gene>
<dbReference type="AlphaFoldDB" id="A0A4Y7XB51"/>
<feature type="binding site" evidence="2">
    <location>
        <position position="205"/>
    </location>
    <ligand>
        <name>Mg(2+)</name>
        <dbReference type="ChEBI" id="CHEBI:18420"/>
        <label>3</label>
    </ligand>
</feature>
<dbReference type="PANTHER" id="PTHR30270">
    <property type="entry name" value="THIAMINE-MONOPHOSPHATE KINASE"/>
    <property type="match status" value="1"/>
</dbReference>
<feature type="binding site" evidence="2">
    <location>
        <position position="33"/>
    </location>
    <ligand>
        <name>Mg(2+)</name>
        <dbReference type="ChEBI" id="CHEBI:18420"/>
        <label>3</label>
    </ligand>
</feature>
<dbReference type="GO" id="GO:0009229">
    <property type="term" value="P:thiamine diphosphate biosynthetic process"/>
    <property type="evidence" value="ECO:0007669"/>
    <property type="project" value="UniProtKB-UniRule"/>
</dbReference>
<dbReference type="PANTHER" id="PTHR30270:SF0">
    <property type="entry name" value="THIAMINE-MONOPHOSPHATE KINASE"/>
    <property type="match status" value="1"/>
</dbReference>
<dbReference type="RefSeq" id="WP_134244715.1">
    <property type="nucleotide sequence ID" value="NZ_SNTY01000036.1"/>
</dbReference>
<comment type="pathway">
    <text evidence="2">Cofactor biosynthesis; thiamine diphosphate biosynthesis; thiamine diphosphate from thiamine phosphate: step 1/1.</text>
</comment>
<feature type="binding site" evidence="2">
    <location>
        <position position="33"/>
    </location>
    <ligand>
        <name>Mg(2+)</name>
        <dbReference type="ChEBI" id="CHEBI:18420"/>
        <label>4</label>
    </ligand>
</feature>
<comment type="catalytic activity">
    <reaction evidence="2">
        <text>thiamine phosphate + ATP = thiamine diphosphate + ADP</text>
        <dbReference type="Rhea" id="RHEA:15913"/>
        <dbReference type="ChEBI" id="CHEBI:30616"/>
        <dbReference type="ChEBI" id="CHEBI:37575"/>
        <dbReference type="ChEBI" id="CHEBI:58937"/>
        <dbReference type="ChEBI" id="CHEBI:456216"/>
        <dbReference type="EC" id="2.7.4.16"/>
    </reaction>
</comment>
<feature type="binding site" evidence="2">
    <location>
        <position position="78"/>
    </location>
    <ligand>
        <name>Mg(2+)</name>
        <dbReference type="ChEBI" id="CHEBI:18420"/>
        <label>4</label>
    </ligand>
</feature>
<keyword evidence="2" id="KW-0479">Metal-binding</keyword>
<dbReference type="SUPFAM" id="SSF56042">
    <property type="entry name" value="PurM C-terminal domain-like"/>
    <property type="match status" value="1"/>
</dbReference>
<accession>A0A4Y7XB51</accession>
<dbReference type="NCBIfam" id="TIGR01379">
    <property type="entry name" value="thiL"/>
    <property type="match status" value="1"/>
</dbReference>
<dbReference type="InterPro" id="IPR010918">
    <property type="entry name" value="PurM-like_C_dom"/>
</dbReference>
<dbReference type="SUPFAM" id="SSF55326">
    <property type="entry name" value="PurM N-terminal domain-like"/>
    <property type="match status" value="1"/>
</dbReference>
<keyword evidence="2 5" id="KW-0418">Kinase</keyword>
<keyword evidence="2" id="KW-0547">Nucleotide-binding</keyword>
<dbReference type="CDD" id="cd02194">
    <property type="entry name" value="ThiL"/>
    <property type="match status" value="1"/>
</dbReference>
<evidence type="ECO:0000256" key="1">
    <source>
        <dbReference type="ARBA" id="ARBA00022977"/>
    </source>
</evidence>
<feature type="domain" description="PurM-like C-terminal" evidence="4">
    <location>
        <begin position="154"/>
        <end position="296"/>
    </location>
</feature>
<feature type="binding site" evidence="2">
    <location>
        <begin position="124"/>
        <end position="125"/>
    </location>
    <ligand>
        <name>ATP</name>
        <dbReference type="ChEBI" id="CHEBI:30616"/>
    </ligand>
</feature>
<comment type="function">
    <text evidence="2">Catalyzes the ATP-dependent phosphorylation of thiamine-monophosphate (TMP) to form thiamine-pyrophosphate (TPP), the active form of vitamin B1.</text>
</comment>
<dbReference type="Gene3D" id="3.30.1330.10">
    <property type="entry name" value="PurM-like, N-terminal domain"/>
    <property type="match status" value="1"/>
</dbReference>
<evidence type="ECO:0000259" key="3">
    <source>
        <dbReference type="Pfam" id="PF00586"/>
    </source>
</evidence>
<keyword evidence="2" id="KW-0460">Magnesium</keyword>
<dbReference type="InterPro" id="IPR016188">
    <property type="entry name" value="PurM-like_N"/>
</dbReference>
<feature type="binding site" evidence="2">
    <location>
        <position position="57"/>
    </location>
    <ligand>
        <name>substrate</name>
    </ligand>
</feature>
<feature type="binding site" evidence="2">
    <location>
        <position position="207"/>
    </location>
    <ligand>
        <name>ATP</name>
        <dbReference type="ChEBI" id="CHEBI:30616"/>
    </ligand>
</feature>
<dbReference type="HAMAP" id="MF_02128">
    <property type="entry name" value="TMP_kinase"/>
    <property type="match status" value="1"/>
</dbReference>
<evidence type="ECO:0000259" key="4">
    <source>
        <dbReference type="Pfam" id="PF02769"/>
    </source>
</evidence>
<comment type="caution">
    <text evidence="2">Lacks conserved residue(s) required for the propagation of feature annotation.</text>
</comment>
<dbReference type="OrthoDB" id="9802811at2"/>
<dbReference type="EMBL" id="SNTY01000036">
    <property type="protein sequence ID" value="TEU25565.1"/>
    <property type="molecule type" value="Genomic_DNA"/>
</dbReference>
<evidence type="ECO:0000313" key="6">
    <source>
        <dbReference type="Proteomes" id="UP000297834"/>
    </source>
</evidence>
<keyword evidence="2 5" id="KW-0808">Transferase</keyword>
<feature type="binding site" evidence="2">
    <location>
        <position position="208"/>
    </location>
    <ligand>
        <name>Mg(2+)</name>
        <dbReference type="ChEBI" id="CHEBI:18420"/>
        <label>5</label>
    </ligand>
</feature>
<dbReference type="Gene3D" id="3.90.650.10">
    <property type="entry name" value="PurM-like C-terminal domain"/>
    <property type="match status" value="1"/>
</dbReference>
<name>A0A4Y7XB51_9GAMM</name>
<dbReference type="Pfam" id="PF00586">
    <property type="entry name" value="AIRS"/>
    <property type="match status" value="1"/>
</dbReference>
<keyword evidence="6" id="KW-1185">Reference proteome</keyword>
<dbReference type="InterPro" id="IPR036676">
    <property type="entry name" value="PurM-like_C_sf"/>
</dbReference>
<feature type="binding site" evidence="2">
    <location>
        <position position="50"/>
    </location>
    <ligand>
        <name>Mg(2+)</name>
        <dbReference type="ChEBI" id="CHEBI:18420"/>
        <label>2</label>
    </ligand>
</feature>